<organism evidence="3 4">
    <name type="scientific">Cucumis melo var. makuwa</name>
    <name type="common">Oriental melon</name>
    <dbReference type="NCBI Taxonomy" id="1194695"/>
    <lineage>
        <taxon>Eukaryota</taxon>
        <taxon>Viridiplantae</taxon>
        <taxon>Streptophyta</taxon>
        <taxon>Embryophyta</taxon>
        <taxon>Tracheophyta</taxon>
        <taxon>Spermatophyta</taxon>
        <taxon>Magnoliopsida</taxon>
        <taxon>eudicotyledons</taxon>
        <taxon>Gunneridae</taxon>
        <taxon>Pentapetalae</taxon>
        <taxon>rosids</taxon>
        <taxon>fabids</taxon>
        <taxon>Cucurbitales</taxon>
        <taxon>Cucurbitaceae</taxon>
        <taxon>Benincaseae</taxon>
        <taxon>Cucumis</taxon>
    </lineage>
</organism>
<dbReference type="GO" id="GO:0008233">
    <property type="term" value="F:peptidase activity"/>
    <property type="evidence" value="ECO:0007669"/>
    <property type="project" value="UniProtKB-KW"/>
</dbReference>
<accession>A0A5D3DQC2</accession>
<feature type="region of interest" description="Disordered" evidence="1">
    <location>
        <begin position="273"/>
        <end position="293"/>
    </location>
</feature>
<evidence type="ECO:0000256" key="1">
    <source>
        <dbReference type="SAM" id="MobiDB-lite"/>
    </source>
</evidence>
<dbReference type="GO" id="GO:0006508">
    <property type="term" value="P:proteolysis"/>
    <property type="evidence" value="ECO:0007669"/>
    <property type="project" value="UniProtKB-KW"/>
</dbReference>
<evidence type="ECO:0000259" key="2">
    <source>
        <dbReference type="Pfam" id="PF03732"/>
    </source>
</evidence>
<dbReference type="Pfam" id="PF03732">
    <property type="entry name" value="Retrotrans_gag"/>
    <property type="match status" value="1"/>
</dbReference>
<gene>
    <name evidence="3" type="ORF">E5676_scaffold436G00810</name>
</gene>
<sequence>MKVMRDKRYGKDVEHTLQEKRISRRTKASRDIQKMHRKMISQCIKAHWNQGRTKCVGRGSPNAQHDASGDHGEHPKLFIRRQKIITVASRVLHDLLTHHGMRVTPQNFENDPLPLVKYAFMIYIKMLPRRGACRSGRRGRGRGVVYNKPDGQLVVHAVNLAALVTHADLAAMEQRNRALTTRGFSASILIEGQSLKDAKLQEFLELQQSNMTVEQYDLKFNVLSFFVPKKVATKATKADKFVRGFRLDLQGFVRAFRPANHANVEYTSLHERTDPSKIVGKGSTSGKKRKAKQ</sequence>
<dbReference type="AlphaFoldDB" id="A0A5D3DQC2"/>
<protein>
    <submittedName>
        <fullName evidence="3">Gag-protease polyprotein</fullName>
    </submittedName>
</protein>
<keyword evidence="3" id="KW-0645">Protease</keyword>
<dbReference type="EMBL" id="SSTD01003661">
    <property type="protein sequence ID" value="TYK25866.1"/>
    <property type="molecule type" value="Genomic_DNA"/>
</dbReference>
<comment type="caution">
    <text evidence="3">The sequence shown here is derived from an EMBL/GenBank/DDBJ whole genome shotgun (WGS) entry which is preliminary data.</text>
</comment>
<dbReference type="InterPro" id="IPR005162">
    <property type="entry name" value="Retrotrans_gag_dom"/>
</dbReference>
<name>A0A5D3DQC2_CUCMM</name>
<evidence type="ECO:0000313" key="3">
    <source>
        <dbReference type="EMBL" id="TYK25866.1"/>
    </source>
</evidence>
<proteinExistence type="predicted"/>
<keyword evidence="3" id="KW-0378">Hydrolase</keyword>
<evidence type="ECO:0000313" key="4">
    <source>
        <dbReference type="Proteomes" id="UP000321947"/>
    </source>
</evidence>
<feature type="domain" description="Retrotransposon gag" evidence="2">
    <location>
        <begin position="195"/>
        <end position="246"/>
    </location>
</feature>
<reference evidence="3 4" key="1">
    <citation type="submission" date="2019-08" db="EMBL/GenBank/DDBJ databases">
        <title>Draft genome sequences of two oriental melons (Cucumis melo L. var makuwa).</title>
        <authorList>
            <person name="Kwon S.-Y."/>
        </authorList>
    </citation>
    <scope>NUCLEOTIDE SEQUENCE [LARGE SCALE GENOMIC DNA]</scope>
    <source>
        <strain evidence="4">cv. Chang Bougi</strain>
        <tissue evidence="3">Leaf</tissue>
    </source>
</reference>
<dbReference type="Proteomes" id="UP000321947">
    <property type="component" value="Unassembled WGS sequence"/>
</dbReference>